<dbReference type="AlphaFoldDB" id="A0A9X0L3U8"/>
<dbReference type="InterPro" id="IPR013783">
    <property type="entry name" value="Ig-like_fold"/>
</dbReference>
<dbReference type="Proteomes" id="UP000054223">
    <property type="component" value="Unassembled WGS sequence"/>
</dbReference>
<gene>
    <name evidence="2" type="ORF">ASU33_06010</name>
</gene>
<feature type="domain" description="IPT/TIG" evidence="1">
    <location>
        <begin position="304"/>
        <end position="377"/>
    </location>
</feature>
<sequence>MAYSLSQLKTFFRQAIKVVSGGPADRTRGADLITALDRVAEASVLKNDLTQSLGNAPDKAPSEKAVAAALANLGGGTAFSPFAAGDYGIPQALNSQAALNTYVLQKLQGLAPTAPVSVVPVVSITSPAAGTTVTAGQSVTLVATATDNMAVTSVQFFNALGVPLGFGVKNGNEYSLAITVPTGATGSYAITAEAKDADNNKATATVTLTVQASTTPTNPGNTTPDAPTWSFDSNLRVLTLSHPLGSSELEYSVSGGAYQAYAPLSISDDAHAAGKWKGRVKAATGRNASGTADSPAIAAKATSPVVTNMSPASGPIGTVVTFTGTGLNQVQSVSFGGSGQISISANAGGTQLTAAVPSGASSGNVVLNFPGGSITAGTFTVTAQNFTSYNVIYGGNSNVEDRGDCFPDRTASFLAGEGDYTHYNGGSGGKGIDWMLENFQLHVGSRMVAGRGNIVVGMEGTNSMGGNIGQAMWNKTTQTLTASGVAYCDSVKQWIQQCYDAGAYKVFWISTLPKTTVSGWSAGWDQEGRLHKATNAKLAAEVGSIGPDGRKATYIDLDNGKSLIGAQGTADFGQDAGYSSYAELLTANAPAGYEATGYLANTNYFYSEDGGVRYMLVHLNGNGFNVLGRIVADYILSLTKGTALPNRSQYGAPAPPVNTEQEVDWVNIAGNIVTYNPTTKRVGVSGNESFGAGANSSKALAAPGKLKVRAGNSGSQMVGLNNQASGVSFTDMRYALFFEDTAYSKWSMGANLGKLRSGVTRGVGAVELTFDVQVDKVDVYLDNETTPLGTWDGAVTFPIWIDCSLSITSNYVEAPRIDGPSAVNTPT</sequence>
<dbReference type="EMBL" id="LNAL01000008">
    <property type="protein sequence ID" value="KUG06877.1"/>
    <property type="molecule type" value="Genomic_DNA"/>
</dbReference>
<proteinExistence type="predicted"/>
<keyword evidence="3" id="KW-1185">Reference proteome</keyword>
<evidence type="ECO:0000259" key="1">
    <source>
        <dbReference type="Pfam" id="PF01833"/>
    </source>
</evidence>
<dbReference type="RefSeq" id="WP_059072571.1">
    <property type="nucleotide sequence ID" value="NZ_LNAL01000008.1"/>
</dbReference>
<name>A0A9X0L3U8_SOLP1</name>
<protein>
    <recommendedName>
        <fullName evidence="1">IPT/TIG domain-containing protein</fullName>
    </recommendedName>
</protein>
<accession>A0A9X0L3U8</accession>
<evidence type="ECO:0000313" key="2">
    <source>
        <dbReference type="EMBL" id="KUG06877.1"/>
    </source>
</evidence>
<dbReference type="SUPFAM" id="SSF81296">
    <property type="entry name" value="E set domains"/>
    <property type="match status" value="1"/>
</dbReference>
<dbReference type="OrthoDB" id="915083at2"/>
<dbReference type="CDD" id="cd00102">
    <property type="entry name" value="IPT"/>
    <property type="match status" value="1"/>
</dbReference>
<dbReference type="Pfam" id="PF17957">
    <property type="entry name" value="Big_7"/>
    <property type="match status" value="1"/>
</dbReference>
<dbReference type="Pfam" id="PF01833">
    <property type="entry name" value="TIG"/>
    <property type="match status" value="1"/>
</dbReference>
<evidence type="ECO:0000313" key="3">
    <source>
        <dbReference type="Proteomes" id="UP000054223"/>
    </source>
</evidence>
<dbReference type="SUPFAM" id="SSF52266">
    <property type="entry name" value="SGNH hydrolase"/>
    <property type="match status" value="1"/>
</dbReference>
<comment type="caution">
    <text evidence="2">The sequence shown here is derived from an EMBL/GenBank/DDBJ whole genome shotgun (WGS) entry which is preliminary data.</text>
</comment>
<dbReference type="InterPro" id="IPR002909">
    <property type="entry name" value="IPT_dom"/>
</dbReference>
<reference evidence="2 3" key="1">
    <citation type="submission" date="2015-11" db="EMBL/GenBank/DDBJ databases">
        <title>Solirubrum puertoriconensis gen. nov. an environmental bacteria isolated in Puerto Rico.</title>
        <authorList>
            <person name="Cuebas-Irizarry M.F."/>
            <person name="Montalvo-Rodriguez R."/>
        </authorList>
    </citation>
    <scope>NUCLEOTIDE SEQUENCE [LARGE SCALE GENOMIC DNA]</scope>
    <source>
        <strain evidence="2 3">MC1A</strain>
    </source>
</reference>
<dbReference type="Gene3D" id="2.60.40.10">
    <property type="entry name" value="Immunoglobulins"/>
    <property type="match status" value="2"/>
</dbReference>
<organism evidence="2 3">
    <name type="scientific">Solirubrum puertoriconensis</name>
    <dbReference type="NCBI Taxonomy" id="1751427"/>
    <lineage>
        <taxon>Bacteria</taxon>
        <taxon>Pseudomonadati</taxon>
        <taxon>Bacteroidota</taxon>
        <taxon>Cytophagia</taxon>
        <taxon>Cytophagales</taxon>
    </lineage>
</organism>
<dbReference type="InterPro" id="IPR014756">
    <property type="entry name" value="Ig_E-set"/>
</dbReference>